<feature type="region of interest" description="Disordered" evidence="1">
    <location>
        <begin position="137"/>
        <end position="163"/>
    </location>
</feature>
<dbReference type="PANTHER" id="PTHR35046:SF9">
    <property type="entry name" value="RNA-DIRECTED DNA POLYMERASE"/>
    <property type="match status" value="1"/>
</dbReference>
<proteinExistence type="predicted"/>
<protein>
    <submittedName>
        <fullName evidence="2">Uncharacterized protein</fullName>
    </submittedName>
</protein>
<feature type="compositionally biased region" description="Low complexity" evidence="1">
    <location>
        <begin position="148"/>
        <end position="163"/>
    </location>
</feature>
<feature type="non-terminal residue" evidence="2">
    <location>
        <position position="1"/>
    </location>
</feature>
<comment type="caution">
    <text evidence="2">The sequence shown here is derived from an EMBL/GenBank/DDBJ whole genome shotgun (WGS) entry which is preliminary data.</text>
</comment>
<dbReference type="EMBL" id="QJKJ01002798">
    <property type="protein sequence ID" value="RDY01271.1"/>
    <property type="molecule type" value="Genomic_DNA"/>
</dbReference>
<reference evidence="2" key="1">
    <citation type="submission" date="2018-05" db="EMBL/GenBank/DDBJ databases">
        <title>Draft genome of Mucuna pruriens seed.</title>
        <authorList>
            <person name="Nnadi N.E."/>
            <person name="Vos R."/>
            <person name="Hasami M.H."/>
            <person name="Devisetty U.K."/>
            <person name="Aguiy J.C."/>
        </authorList>
    </citation>
    <scope>NUCLEOTIDE SEQUENCE [LARGE SCALE GENOMIC DNA]</scope>
    <source>
        <strain evidence="2">JCA_2017</strain>
    </source>
</reference>
<dbReference type="AlphaFoldDB" id="A0A371HER3"/>
<evidence type="ECO:0000313" key="2">
    <source>
        <dbReference type="EMBL" id="RDY01271.1"/>
    </source>
</evidence>
<feature type="region of interest" description="Disordered" evidence="1">
    <location>
        <begin position="247"/>
        <end position="276"/>
    </location>
</feature>
<feature type="compositionally biased region" description="Basic and acidic residues" evidence="1">
    <location>
        <begin position="254"/>
        <end position="266"/>
    </location>
</feature>
<accession>A0A371HER3</accession>
<feature type="compositionally biased region" description="Basic and acidic residues" evidence="1">
    <location>
        <begin position="137"/>
        <end position="147"/>
    </location>
</feature>
<dbReference type="PANTHER" id="PTHR35046">
    <property type="entry name" value="ZINC KNUCKLE (CCHC-TYPE) FAMILY PROTEIN"/>
    <property type="match status" value="1"/>
</dbReference>
<evidence type="ECO:0000256" key="1">
    <source>
        <dbReference type="SAM" id="MobiDB-lite"/>
    </source>
</evidence>
<gene>
    <name evidence="2" type="ORF">CR513_15424</name>
</gene>
<keyword evidence="3" id="KW-1185">Reference proteome</keyword>
<dbReference type="Proteomes" id="UP000257109">
    <property type="component" value="Unassembled WGS sequence"/>
</dbReference>
<sequence length="350" mass="40185">MKVDQMLSCFDYIEYKKVRMVTYEFTGYALFSKEIREGRRRHVDKLANLKGEMRTRFIPISYARDLRCLASIKTYPNTSSNWSPKKGSLLPLDQKEEEKLPNSVPASKNSSIKCFKYLGKGQIALHFPNKRSMIMKEDGTVDSESSKSKSSSISESDVSYEYSPNEKGQLCSIIIDEFASLMVLYDIAPMEATHVLLGSPWQYDCKVTYDEVTNKFMFIYGGHKVILKPQSSKEVNQYQSKMKLIREKKREKREKKSEKRMKDEVSKGTMNPKDGVLRKDTLQNAKGKEGIYVSKGGVKKILVAKKEPLYLLPTNMCFHLSTQLFDLPTGFTKRLEGFQGILPKEILSYQ</sequence>
<name>A0A371HER3_MUCPR</name>
<evidence type="ECO:0000313" key="3">
    <source>
        <dbReference type="Proteomes" id="UP000257109"/>
    </source>
</evidence>
<organism evidence="2 3">
    <name type="scientific">Mucuna pruriens</name>
    <name type="common">Velvet bean</name>
    <name type="synonym">Dolichos pruriens</name>
    <dbReference type="NCBI Taxonomy" id="157652"/>
    <lineage>
        <taxon>Eukaryota</taxon>
        <taxon>Viridiplantae</taxon>
        <taxon>Streptophyta</taxon>
        <taxon>Embryophyta</taxon>
        <taxon>Tracheophyta</taxon>
        <taxon>Spermatophyta</taxon>
        <taxon>Magnoliopsida</taxon>
        <taxon>eudicotyledons</taxon>
        <taxon>Gunneridae</taxon>
        <taxon>Pentapetalae</taxon>
        <taxon>rosids</taxon>
        <taxon>fabids</taxon>
        <taxon>Fabales</taxon>
        <taxon>Fabaceae</taxon>
        <taxon>Papilionoideae</taxon>
        <taxon>50 kb inversion clade</taxon>
        <taxon>NPAAA clade</taxon>
        <taxon>indigoferoid/millettioid clade</taxon>
        <taxon>Phaseoleae</taxon>
        <taxon>Mucuna</taxon>
    </lineage>
</organism>